<dbReference type="Gene3D" id="2.40.260.10">
    <property type="entry name" value="Sortase"/>
    <property type="match status" value="1"/>
</dbReference>
<keyword evidence="1" id="KW-0378">Hydrolase</keyword>
<dbReference type="OMA" id="CTGTFDH"/>
<evidence type="ECO:0000256" key="1">
    <source>
        <dbReference type="ARBA" id="ARBA00022801"/>
    </source>
</evidence>
<dbReference type="InterPro" id="IPR042001">
    <property type="entry name" value="Sortase_F"/>
</dbReference>
<dbReference type="SUPFAM" id="SSF63817">
    <property type="entry name" value="Sortase"/>
    <property type="match status" value="1"/>
</dbReference>
<dbReference type="CDD" id="cd05829">
    <property type="entry name" value="Sortase_F"/>
    <property type="match status" value="1"/>
</dbReference>
<dbReference type="STRING" id="477641.MODMU_4525"/>
<organism evidence="2 3">
    <name type="scientific">Modestobacter italicus (strain DSM 44449 / CECT 9708 / BC 501)</name>
    <dbReference type="NCBI Taxonomy" id="2732864"/>
    <lineage>
        <taxon>Bacteria</taxon>
        <taxon>Bacillati</taxon>
        <taxon>Actinomycetota</taxon>
        <taxon>Actinomycetes</taxon>
        <taxon>Geodermatophilales</taxon>
        <taxon>Geodermatophilaceae</taxon>
        <taxon>Modestobacter</taxon>
    </lineage>
</organism>
<reference evidence="2 3" key="1">
    <citation type="journal article" date="2012" name="J. Bacteriol.">
        <title>Genome Sequence of Radiation-Resistant Modestobacter marinus Strain BC501, a Representative Actinobacterium That Thrives on Calcareous Stone Surfaces.</title>
        <authorList>
            <person name="Normand P."/>
            <person name="Gury J."/>
            <person name="Pujic P."/>
            <person name="Chouaia B."/>
            <person name="Crotti E."/>
            <person name="Brusetti L."/>
            <person name="Daffonchio D."/>
            <person name="Vacherie B."/>
            <person name="Barbe V."/>
            <person name="Medigue C."/>
            <person name="Calteau A."/>
            <person name="Ghodhbane-Gtari F."/>
            <person name="Essoussi I."/>
            <person name="Nouioui I."/>
            <person name="Abbassi-Ghozzi I."/>
            <person name="Gtari M."/>
        </authorList>
    </citation>
    <scope>NUCLEOTIDE SEQUENCE [LARGE SCALE GENOMIC DNA]</scope>
    <source>
        <strain evidence="3">BC 501</strain>
    </source>
</reference>
<dbReference type="eggNOG" id="COG3764">
    <property type="taxonomic scope" value="Bacteria"/>
</dbReference>
<dbReference type="InterPro" id="IPR023365">
    <property type="entry name" value="Sortase_dom-sf"/>
</dbReference>
<evidence type="ECO:0000313" key="3">
    <source>
        <dbReference type="Proteomes" id="UP000006461"/>
    </source>
</evidence>
<dbReference type="KEGG" id="mmar:MODMU_4525"/>
<dbReference type="GO" id="GO:0016787">
    <property type="term" value="F:hydrolase activity"/>
    <property type="evidence" value="ECO:0007669"/>
    <property type="project" value="UniProtKB-KW"/>
</dbReference>
<dbReference type="EMBL" id="FO203431">
    <property type="protein sequence ID" value="CCH89908.1"/>
    <property type="molecule type" value="Genomic_DNA"/>
</dbReference>
<protein>
    <submittedName>
        <fullName evidence="2">Peptidase C60 sortase A and B</fullName>
    </submittedName>
</protein>
<dbReference type="Pfam" id="PF04203">
    <property type="entry name" value="Sortase"/>
    <property type="match status" value="1"/>
</dbReference>
<proteinExistence type="predicted"/>
<dbReference type="InterPro" id="IPR005754">
    <property type="entry name" value="Sortase"/>
</dbReference>
<sequence>MRLPGRSAGRHQRRPRRLVTALRWALALVAVTAGALALFSPGSSSPTARAEAAPPAPVVVAAPAARTVAAPVRVVIPAIGVDSALTDIGVDAAGALVPPADFTQAGWFAAGPVPGEVGPAVLAGHVDDRSGPAVFFRLEDLTAGDQVLVTDGDGQVHAFTVTRVAAYPKTAFATAEVYGPTAGPELRLITCGGTFDRSRRSYTDNVVVYART</sequence>
<accession>I4F2P5</accession>
<dbReference type="HOGENOM" id="CLU_062592_5_0_11"/>
<dbReference type="NCBIfam" id="NF033748">
    <property type="entry name" value="class_F_sortase"/>
    <property type="match status" value="1"/>
</dbReference>
<name>I4F2P5_MODI5</name>
<dbReference type="Proteomes" id="UP000006461">
    <property type="component" value="Chromosome"/>
</dbReference>
<evidence type="ECO:0000313" key="2">
    <source>
        <dbReference type="EMBL" id="CCH89908.1"/>
    </source>
</evidence>
<keyword evidence="3" id="KW-1185">Reference proteome</keyword>
<dbReference type="AlphaFoldDB" id="I4F2P5"/>
<gene>
    <name evidence="2" type="ordered locus">MODMU_4525</name>
</gene>
<dbReference type="OrthoDB" id="525039at2"/>